<accession>A0A0K0FCA0</accession>
<evidence type="ECO:0000313" key="4">
    <source>
        <dbReference type="WBParaSite" id="SVE_0646400.1"/>
    </source>
</evidence>
<dbReference type="AlphaFoldDB" id="A0A0K0FCA0"/>
<reference evidence="3" key="1">
    <citation type="submission" date="2014-07" db="EMBL/GenBank/DDBJ databases">
        <authorList>
            <person name="Martin A.A"/>
            <person name="De Silva N."/>
        </authorList>
    </citation>
    <scope>NUCLEOTIDE SEQUENCE</scope>
</reference>
<dbReference type="SUPFAM" id="SSF50630">
    <property type="entry name" value="Acid proteases"/>
    <property type="match status" value="1"/>
</dbReference>
<dbReference type="WBParaSite" id="SVE_0646400.1">
    <property type="protein sequence ID" value="SVE_0646400.1"/>
    <property type="gene ID" value="SVE_0646400"/>
</dbReference>
<dbReference type="InterPro" id="IPR021109">
    <property type="entry name" value="Peptidase_aspartic_dom_sf"/>
</dbReference>
<feature type="domain" description="Retropepsins" evidence="2">
    <location>
        <begin position="21"/>
        <end position="102"/>
    </location>
</feature>
<keyword evidence="3" id="KW-1185">Reference proteome</keyword>
<organism evidence="3 4">
    <name type="scientific">Strongyloides venezuelensis</name>
    <name type="common">Threadworm</name>
    <dbReference type="NCBI Taxonomy" id="75913"/>
    <lineage>
        <taxon>Eukaryota</taxon>
        <taxon>Metazoa</taxon>
        <taxon>Ecdysozoa</taxon>
        <taxon>Nematoda</taxon>
        <taxon>Chromadorea</taxon>
        <taxon>Rhabditida</taxon>
        <taxon>Tylenchina</taxon>
        <taxon>Panagrolaimomorpha</taxon>
        <taxon>Strongyloidoidea</taxon>
        <taxon>Strongyloididae</taxon>
        <taxon>Strongyloides</taxon>
    </lineage>
</organism>
<proteinExistence type="predicted"/>
<protein>
    <submittedName>
        <fullName evidence="4">RVP domain-containing protein</fullName>
    </submittedName>
</protein>
<dbReference type="InterPro" id="IPR018061">
    <property type="entry name" value="Retropepsins"/>
</dbReference>
<evidence type="ECO:0000256" key="1">
    <source>
        <dbReference type="ARBA" id="ARBA00022801"/>
    </source>
</evidence>
<reference evidence="4" key="2">
    <citation type="submission" date="2015-08" db="UniProtKB">
        <authorList>
            <consortium name="WormBaseParasite"/>
        </authorList>
    </citation>
    <scope>IDENTIFICATION</scope>
</reference>
<keyword evidence="1" id="KW-0378">Hydrolase</keyword>
<name>A0A0K0FCA0_STRVS</name>
<dbReference type="Proteomes" id="UP000035680">
    <property type="component" value="Unassembled WGS sequence"/>
</dbReference>
<evidence type="ECO:0000259" key="2">
    <source>
        <dbReference type="Pfam" id="PF00077"/>
    </source>
</evidence>
<evidence type="ECO:0000313" key="3">
    <source>
        <dbReference type="Proteomes" id="UP000035680"/>
    </source>
</evidence>
<dbReference type="Gene3D" id="2.40.70.10">
    <property type="entry name" value="Acid Proteases"/>
    <property type="match status" value="1"/>
</dbReference>
<sequence length="115" mass="12945">MMRNVEFCSDEIKWVQVIEADTGCSKTILPDNLIPKSIQRNPSKIKYVTGVSGFRLKVTETTTLNLTILGKNDKKIHSVSEILLIKRLKYGLHGRNDLINMGLVSDLKDLCVNNT</sequence>
<dbReference type="Pfam" id="PF00077">
    <property type="entry name" value="RVP"/>
    <property type="match status" value="1"/>
</dbReference>
<dbReference type="GO" id="GO:0016787">
    <property type="term" value="F:hydrolase activity"/>
    <property type="evidence" value="ECO:0007669"/>
    <property type="project" value="UniProtKB-KW"/>
</dbReference>